<dbReference type="SUPFAM" id="SSF51395">
    <property type="entry name" value="FMN-linked oxidoreductases"/>
    <property type="match status" value="1"/>
</dbReference>
<dbReference type="NCBIfam" id="TIGR00737">
    <property type="entry name" value="nifR3_yhdG"/>
    <property type="match status" value="1"/>
</dbReference>
<feature type="binding site" evidence="9">
    <location>
        <begin position="15"/>
        <end position="17"/>
    </location>
    <ligand>
        <name>FMN</name>
        <dbReference type="ChEBI" id="CHEBI:58210"/>
    </ligand>
</feature>
<dbReference type="PANTHER" id="PTHR45846:SF1">
    <property type="entry name" value="TRNA-DIHYDROURIDINE(47) SYNTHASE [NAD(P)(+)]-LIKE"/>
    <property type="match status" value="1"/>
</dbReference>
<evidence type="ECO:0000256" key="6">
    <source>
        <dbReference type="ARBA" id="ARBA00023002"/>
    </source>
</evidence>
<dbReference type="GO" id="GO:0017150">
    <property type="term" value="F:tRNA dihydrouridine synthase activity"/>
    <property type="evidence" value="ECO:0007669"/>
    <property type="project" value="InterPro"/>
</dbReference>
<comment type="function">
    <text evidence="7">Catalyzes the synthesis of 5,6-dihydrouridine (D), a modified base found in the D-loop of most tRNAs, via the reduction of the C5-C6 double bond in target uridines.</text>
</comment>
<dbReference type="PANTHER" id="PTHR45846">
    <property type="entry name" value="TRNA-DIHYDROURIDINE(47) SYNTHASE [NAD(P)(+)]-LIKE"/>
    <property type="match status" value="1"/>
</dbReference>
<keyword evidence="12" id="KW-1185">Reference proteome</keyword>
<feature type="binding site" evidence="9">
    <location>
        <position position="168"/>
    </location>
    <ligand>
        <name>FMN</name>
        <dbReference type="ChEBI" id="CHEBI:58210"/>
    </ligand>
</feature>
<evidence type="ECO:0000256" key="9">
    <source>
        <dbReference type="PIRSR" id="PIRSR006621-2"/>
    </source>
</evidence>
<dbReference type="InterPro" id="IPR018517">
    <property type="entry name" value="tRNA_hU_synthase_CS"/>
</dbReference>
<dbReference type="PIRSF" id="PIRSF006621">
    <property type="entry name" value="Dus"/>
    <property type="match status" value="1"/>
</dbReference>
<feature type="binding site" evidence="9">
    <location>
        <begin position="223"/>
        <end position="224"/>
    </location>
    <ligand>
        <name>FMN</name>
        <dbReference type="ChEBI" id="CHEBI:58210"/>
    </ligand>
</feature>
<feature type="binding site" evidence="9">
    <location>
        <position position="138"/>
    </location>
    <ligand>
        <name>FMN</name>
        <dbReference type="ChEBI" id="CHEBI:58210"/>
    </ligand>
</feature>
<dbReference type="PROSITE" id="PS01136">
    <property type="entry name" value="UPF0034"/>
    <property type="match status" value="1"/>
</dbReference>
<keyword evidence="5" id="KW-0521">NADP</keyword>
<evidence type="ECO:0000256" key="2">
    <source>
        <dbReference type="ARBA" id="ARBA00022630"/>
    </source>
</evidence>
<protein>
    <recommendedName>
        <fullName evidence="7">tRNA-dihydrouridine synthase</fullName>
        <ecNumber evidence="7">1.3.1.-</ecNumber>
    </recommendedName>
</protein>
<keyword evidence="3 7" id="KW-0288">FMN</keyword>
<keyword evidence="9" id="KW-0547">Nucleotide-binding</keyword>
<evidence type="ECO:0000259" key="10">
    <source>
        <dbReference type="Pfam" id="PF01207"/>
    </source>
</evidence>
<dbReference type="EC" id="1.3.1.-" evidence="7"/>
<comment type="cofactor">
    <cofactor evidence="1 7 9">
        <name>FMN</name>
        <dbReference type="ChEBI" id="CHEBI:58210"/>
    </cofactor>
</comment>
<keyword evidence="4 7" id="KW-0819">tRNA processing</keyword>
<evidence type="ECO:0000256" key="4">
    <source>
        <dbReference type="ARBA" id="ARBA00022694"/>
    </source>
</evidence>
<keyword evidence="2 7" id="KW-0285">Flavoprotein</keyword>
<comment type="caution">
    <text evidence="11">The sequence shown here is derived from an EMBL/GenBank/DDBJ whole genome shotgun (WGS) entry which is preliminary data.</text>
</comment>
<dbReference type="GO" id="GO:0003723">
    <property type="term" value="F:RNA binding"/>
    <property type="evidence" value="ECO:0007669"/>
    <property type="project" value="TreeGrafter"/>
</dbReference>
<reference evidence="11 12" key="1">
    <citation type="submission" date="2019-08" db="EMBL/GenBank/DDBJ databases">
        <title>Identification of a novel species of the genus Boseongicola.</title>
        <authorList>
            <person name="Zhang X.-Q."/>
        </authorList>
    </citation>
    <scope>NUCLEOTIDE SEQUENCE [LARGE SCALE GENOMIC DNA]</scope>
    <source>
        <strain evidence="11 12">HY14</strain>
    </source>
</reference>
<evidence type="ECO:0000256" key="5">
    <source>
        <dbReference type="ARBA" id="ARBA00022857"/>
    </source>
</evidence>
<dbReference type="InterPro" id="IPR035587">
    <property type="entry name" value="DUS-like_FMN-bd"/>
</dbReference>
<dbReference type="GO" id="GO:0050660">
    <property type="term" value="F:flavin adenine dinucleotide binding"/>
    <property type="evidence" value="ECO:0007669"/>
    <property type="project" value="InterPro"/>
</dbReference>
<feature type="domain" description="DUS-like FMN-binding" evidence="10">
    <location>
        <begin position="13"/>
        <end position="316"/>
    </location>
</feature>
<gene>
    <name evidence="11" type="primary">dusB</name>
    <name evidence="11" type="ORF">FVF75_07995</name>
</gene>
<dbReference type="AlphaFoldDB" id="A0A5D0RMM7"/>
<feature type="binding site" evidence="9">
    <location>
        <position position="69"/>
    </location>
    <ligand>
        <name>FMN</name>
        <dbReference type="ChEBI" id="CHEBI:58210"/>
    </ligand>
</feature>
<dbReference type="InterPro" id="IPR001269">
    <property type="entry name" value="DUS_fam"/>
</dbReference>
<evidence type="ECO:0000256" key="7">
    <source>
        <dbReference type="PIRNR" id="PIRNR006621"/>
    </source>
</evidence>
<dbReference type="InterPro" id="IPR004652">
    <property type="entry name" value="DusB-like"/>
</dbReference>
<evidence type="ECO:0000256" key="8">
    <source>
        <dbReference type="PIRSR" id="PIRSR006621-1"/>
    </source>
</evidence>
<dbReference type="Proteomes" id="UP000322080">
    <property type="component" value="Unassembled WGS sequence"/>
</dbReference>
<evidence type="ECO:0000313" key="11">
    <source>
        <dbReference type="EMBL" id="TYB81814.1"/>
    </source>
</evidence>
<evidence type="ECO:0000256" key="1">
    <source>
        <dbReference type="ARBA" id="ARBA00001917"/>
    </source>
</evidence>
<keyword evidence="6 7" id="KW-0560">Oxidoreductase</keyword>
<dbReference type="RefSeq" id="WP_148377455.1">
    <property type="nucleotide sequence ID" value="NZ_VSIY01000005.1"/>
</dbReference>
<proteinExistence type="inferred from homology"/>
<accession>A0A5D0RMM7</accession>
<comment type="similarity">
    <text evidence="7">Belongs to the dus family.</text>
</comment>
<evidence type="ECO:0000313" key="12">
    <source>
        <dbReference type="Proteomes" id="UP000322080"/>
    </source>
</evidence>
<evidence type="ECO:0000256" key="3">
    <source>
        <dbReference type="ARBA" id="ARBA00022643"/>
    </source>
</evidence>
<feature type="active site" description="Proton donor" evidence="8">
    <location>
        <position position="99"/>
    </location>
</feature>
<dbReference type="Gene3D" id="3.20.20.70">
    <property type="entry name" value="Aldolase class I"/>
    <property type="match status" value="1"/>
</dbReference>
<organism evidence="11 12">
    <name type="scientific">Maritimibacter fusiformis</name>
    <dbReference type="NCBI Taxonomy" id="2603819"/>
    <lineage>
        <taxon>Bacteria</taxon>
        <taxon>Pseudomonadati</taxon>
        <taxon>Pseudomonadota</taxon>
        <taxon>Alphaproteobacteria</taxon>
        <taxon>Rhodobacterales</taxon>
        <taxon>Roseobacteraceae</taxon>
        <taxon>Maritimibacter</taxon>
    </lineage>
</organism>
<dbReference type="CDD" id="cd02801">
    <property type="entry name" value="DUS_like_FMN"/>
    <property type="match status" value="1"/>
</dbReference>
<dbReference type="Pfam" id="PF01207">
    <property type="entry name" value="Dus"/>
    <property type="match status" value="1"/>
</dbReference>
<sequence>MLGDIRIDPPVALAPMAGISDLPFRSLVQSFGAGLVVSEMVASQEMVQAKPGVRERAELGFGIEGTAVQLAGRDPWWMGEAARMVAANGARIIDINMGCPAKKVVGGLSGSALMRDPDHALGLIEAVVAAVDVPVTLKTRLGWDIDMLNAPEIARRAEAAGVAMVTIHGRTRCQFYKGRADWRAIRAVKQAVSIPVIANGDICGVGDARTALAQSGADGVMIGRAAGGRPWLLAEVAAALWGGPDPVVPEGAALVDMVAGHYEASLSFYGADLGKRVIRKHLGWYMDAAGTPPGLRREVLSGRDPGAVLARLPEALTPRAEAA</sequence>
<name>A0A5D0RMM7_9RHOB</name>
<dbReference type="InterPro" id="IPR013785">
    <property type="entry name" value="Aldolase_TIM"/>
</dbReference>
<dbReference type="EMBL" id="VSIY01000005">
    <property type="protein sequence ID" value="TYB81814.1"/>
    <property type="molecule type" value="Genomic_DNA"/>
</dbReference>